<accession>A0A2P2PMY9</accession>
<protein>
    <submittedName>
        <fullName evidence="1">Uncharacterized protein</fullName>
    </submittedName>
</protein>
<sequence length="42" mass="4390">MSERSVPILIPMNGSSSAAATETAKSRSINTAIDSTLQNILL</sequence>
<dbReference type="AlphaFoldDB" id="A0A2P2PMY9"/>
<evidence type="ECO:0000313" key="1">
    <source>
        <dbReference type="EMBL" id="MBX56045.1"/>
    </source>
</evidence>
<proteinExistence type="predicted"/>
<name>A0A2P2PMY9_RHIMU</name>
<reference evidence="1" key="1">
    <citation type="submission" date="2018-02" db="EMBL/GenBank/DDBJ databases">
        <title>Rhizophora mucronata_Transcriptome.</title>
        <authorList>
            <person name="Meera S.P."/>
            <person name="Sreeshan A."/>
            <person name="Augustine A."/>
        </authorList>
    </citation>
    <scope>NUCLEOTIDE SEQUENCE</scope>
    <source>
        <tissue evidence="1">Leaf</tissue>
    </source>
</reference>
<dbReference type="EMBL" id="GGEC01075561">
    <property type="protein sequence ID" value="MBX56045.1"/>
    <property type="molecule type" value="Transcribed_RNA"/>
</dbReference>
<organism evidence="1">
    <name type="scientific">Rhizophora mucronata</name>
    <name type="common">Asiatic mangrove</name>
    <dbReference type="NCBI Taxonomy" id="61149"/>
    <lineage>
        <taxon>Eukaryota</taxon>
        <taxon>Viridiplantae</taxon>
        <taxon>Streptophyta</taxon>
        <taxon>Embryophyta</taxon>
        <taxon>Tracheophyta</taxon>
        <taxon>Spermatophyta</taxon>
        <taxon>Magnoliopsida</taxon>
        <taxon>eudicotyledons</taxon>
        <taxon>Gunneridae</taxon>
        <taxon>Pentapetalae</taxon>
        <taxon>rosids</taxon>
        <taxon>fabids</taxon>
        <taxon>Malpighiales</taxon>
        <taxon>Rhizophoraceae</taxon>
        <taxon>Rhizophora</taxon>
    </lineage>
</organism>